<name>A0A7Z9C4I7_9CYAN</name>
<dbReference type="EMBL" id="CZCS02000242">
    <property type="protein sequence ID" value="VXD25824.1"/>
    <property type="molecule type" value="Genomic_DNA"/>
</dbReference>
<comment type="caution">
    <text evidence="1">The sequence shown here is derived from an EMBL/GenBank/DDBJ whole genome shotgun (WGS) entry which is preliminary data.</text>
</comment>
<evidence type="ECO:0008006" key="3">
    <source>
        <dbReference type="Google" id="ProtNLM"/>
    </source>
</evidence>
<gene>
    <name evidence="1" type="ORF">PL9631_970110</name>
</gene>
<protein>
    <recommendedName>
        <fullName evidence="3">DUF2007 domain-containing protein</fullName>
    </recommendedName>
</protein>
<dbReference type="OrthoDB" id="517360at2"/>
<sequence length="71" mass="8422">MSDFMSDEDRMIEIYIKHRNLKRFVIKKLKEEGINCQETTKNDPKGDILIINPEDSPRVKEIINQMQNQSN</sequence>
<dbReference type="Proteomes" id="UP000182190">
    <property type="component" value="Unassembled WGS sequence"/>
</dbReference>
<evidence type="ECO:0000313" key="1">
    <source>
        <dbReference type="EMBL" id="VXD25824.1"/>
    </source>
</evidence>
<proteinExistence type="predicted"/>
<dbReference type="AlphaFoldDB" id="A0A7Z9C4I7"/>
<reference evidence="1" key="1">
    <citation type="submission" date="2019-10" db="EMBL/GenBank/DDBJ databases">
        <authorList>
            <consortium name="Genoscope - CEA"/>
            <person name="William W."/>
        </authorList>
    </citation>
    <scope>NUCLEOTIDE SEQUENCE [LARGE SCALE GENOMIC DNA]</scope>
    <source>
        <strain evidence="1">BBR_PRJEB10994</strain>
    </source>
</reference>
<organism evidence="1 2">
    <name type="scientific">Planktothrix paucivesiculata PCC 9631</name>
    <dbReference type="NCBI Taxonomy" id="671071"/>
    <lineage>
        <taxon>Bacteria</taxon>
        <taxon>Bacillati</taxon>
        <taxon>Cyanobacteriota</taxon>
        <taxon>Cyanophyceae</taxon>
        <taxon>Oscillatoriophycideae</taxon>
        <taxon>Oscillatoriales</taxon>
        <taxon>Microcoleaceae</taxon>
        <taxon>Planktothrix</taxon>
    </lineage>
</organism>
<keyword evidence="2" id="KW-1185">Reference proteome</keyword>
<accession>A0A7Z9C4I7</accession>
<evidence type="ECO:0000313" key="2">
    <source>
        <dbReference type="Proteomes" id="UP000182190"/>
    </source>
</evidence>